<dbReference type="InterPro" id="IPR001789">
    <property type="entry name" value="Sig_transdc_resp-reg_receiver"/>
</dbReference>
<name>A0A1H0TGB2_9BACT</name>
<keyword evidence="4" id="KW-0808">Transferase</keyword>
<dbReference type="InterPro" id="IPR000700">
    <property type="entry name" value="PAS-assoc_C"/>
</dbReference>
<dbReference type="SUPFAM" id="SSF55785">
    <property type="entry name" value="PYP-like sensor domain (PAS domain)"/>
    <property type="match status" value="1"/>
</dbReference>
<keyword evidence="7" id="KW-0067">ATP-binding</keyword>
<dbReference type="SMART" id="SM00388">
    <property type="entry name" value="HisKA"/>
    <property type="match status" value="1"/>
</dbReference>
<evidence type="ECO:0000259" key="13">
    <source>
        <dbReference type="PROSITE" id="PS50112"/>
    </source>
</evidence>
<gene>
    <name evidence="15" type="ORF">SAMN05660330_03077</name>
</gene>
<comment type="catalytic activity">
    <reaction evidence="1">
        <text>ATP + protein L-histidine = ADP + protein N-phospho-L-histidine.</text>
        <dbReference type="EC" id="2.7.13.3"/>
    </reaction>
</comment>
<evidence type="ECO:0000256" key="4">
    <source>
        <dbReference type="ARBA" id="ARBA00022679"/>
    </source>
</evidence>
<keyword evidence="16" id="KW-1185">Reference proteome</keyword>
<proteinExistence type="predicted"/>
<dbReference type="CDD" id="cd00082">
    <property type="entry name" value="HisKA"/>
    <property type="match status" value="1"/>
</dbReference>
<feature type="domain" description="PAC" evidence="14">
    <location>
        <begin position="249"/>
        <end position="300"/>
    </location>
</feature>
<dbReference type="InterPro" id="IPR003594">
    <property type="entry name" value="HATPase_dom"/>
</dbReference>
<dbReference type="Proteomes" id="UP000199073">
    <property type="component" value="Unassembled WGS sequence"/>
</dbReference>
<dbReference type="RefSeq" id="WP_092224398.1">
    <property type="nucleotide sequence ID" value="NZ_FNJI01000024.1"/>
</dbReference>
<evidence type="ECO:0000256" key="7">
    <source>
        <dbReference type="ARBA" id="ARBA00022840"/>
    </source>
</evidence>
<dbReference type="PRINTS" id="PR00344">
    <property type="entry name" value="BCTRLSENSOR"/>
</dbReference>
<dbReference type="Gene3D" id="3.30.450.20">
    <property type="entry name" value="PAS domain"/>
    <property type="match status" value="1"/>
</dbReference>
<evidence type="ECO:0000313" key="16">
    <source>
        <dbReference type="Proteomes" id="UP000199073"/>
    </source>
</evidence>
<evidence type="ECO:0000256" key="2">
    <source>
        <dbReference type="ARBA" id="ARBA00012438"/>
    </source>
</evidence>
<accession>A0A1H0TGB2</accession>
<dbReference type="PANTHER" id="PTHR43065">
    <property type="entry name" value="SENSOR HISTIDINE KINASE"/>
    <property type="match status" value="1"/>
</dbReference>
<feature type="domain" description="PAS" evidence="13">
    <location>
        <begin position="178"/>
        <end position="246"/>
    </location>
</feature>
<dbReference type="Pfam" id="PF13426">
    <property type="entry name" value="PAS_9"/>
    <property type="match status" value="1"/>
</dbReference>
<dbReference type="InterPro" id="IPR000014">
    <property type="entry name" value="PAS"/>
</dbReference>
<evidence type="ECO:0000256" key="5">
    <source>
        <dbReference type="ARBA" id="ARBA00022741"/>
    </source>
</evidence>
<keyword evidence="8" id="KW-0902">Two-component regulatory system</keyword>
<dbReference type="PROSITE" id="PS50109">
    <property type="entry name" value="HIS_KIN"/>
    <property type="match status" value="1"/>
</dbReference>
<dbReference type="InterPro" id="IPR004358">
    <property type="entry name" value="Sig_transdc_His_kin-like_C"/>
</dbReference>
<reference evidence="15 16" key="1">
    <citation type="submission" date="2016-10" db="EMBL/GenBank/DDBJ databases">
        <authorList>
            <person name="de Groot N.N."/>
        </authorList>
    </citation>
    <scope>NUCLEOTIDE SEQUENCE [LARGE SCALE GENOMIC DNA]</scope>
    <source>
        <strain evidence="15 16">DSM 12130</strain>
    </source>
</reference>
<evidence type="ECO:0000256" key="3">
    <source>
        <dbReference type="ARBA" id="ARBA00022553"/>
    </source>
</evidence>
<evidence type="ECO:0000256" key="10">
    <source>
        <dbReference type="SAM" id="Phobius"/>
    </source>
</evidence>
<dbReference type="NCBIfam" id="TIGR00229">
    <property type="entry name" value="sensory_box"/>
    <property type="match status" value="1"/>
</dbReference>
<protein>
    <recommendedName>
        <fullName evidence="2">histidine kinase</fullName>
        <ecNumber evidence="2">2.7.13.3</ecNumber>
    </recommendedName>
</protein>
<keyword evidence="3 9" id="KW-0597">Phosphoprotein</keyword>
<dbReference type="SUPFAM" id="SSF52172">
    <property type="entry name" value="CheY-like"/>
    <property type="match status" value="1"/>
</dbReference>
<dbReference type="Gene3D" id="3.30.565.10">
    <property type="entry name" value="Histidine kinase-like ATPase, C-terminal domain"/>
    <property type="match status" value="1"/>
</dbReference>
<dbReference type="SMART" id="SM00086">
    <property type="entry name" value="PAC"/>
    <property type="match status" value="1"/>
</dbReference>
<feature type="transmembrane region" description="Helical" evidence="10">
    <location>
        <begin position="12"/>
        <end position="29"/>
    </location>
</feature>
<keyword evidence="6" id="KW-0418">Kinase</keyword>
<dbReference type="PROSITE" id="PS50112">
    <property type="entry name" value="PAS"/>
    <property type="match status" value="1"/>
</dbReference>
<dbReference type="InterPro" id="IPR036097">
    <property type="entry name" value="HisK_dim/P_sf"/>
</dbReference>
<evidence type="ECO:0000259" key="14">
    <source>
        <dbReference type="PROSITE" id="PS50113"/>
    </source>
</evidence>
<dbReference type="Gene3D" id="3.40.50.2300">
    <property type="match status" value="1"/>
</dbReference>
<dbReference type="SMART" id="SM00387">
    <property type="entry name" value="HATPase_c"/>
    <property type="match status" value="1"/>
</dbReference>
<feature type="domain" description="Response regulatory" evidence="12">
    <location>
        <begin position="569"/>
        <end position="684"/>
    </location>
</feature>
<dbReference type="InterPro" id="IPR011006">
    <property type="entry name" value="CheY-like_superfamily"/>
</dbReference>
<dbReference type="EMBL" id="FNJI01000024">
    <property type="protein sequence ID" value="SDP53014.1"/>
    <property type="molecule type" value="Genomic_DNA"/>
</dbReference>
<dbReference type="PANTHER" id="PTHR43065:SF46">
    <property type="entry name" value="C4-DICARBOXYLATE TRANSPORT SENSOR PROTEIN DCTB"/>
    <property type="match status" value="1"/>
</dbReference>
<dbReference type="CDD" id="cd00156">
    <property type="entry name" value="REC"/>
    <property type="match status" value="1"/>
</dbReference>
<dbReference type="CDD" id="cd00075">
    <property type="entry name" value="HATPase"/>
    <property type="match status" value="1"/>
</dbReference>
<evidence type="ECO:0000259" key="12">
    <source>
        <dbReference type="PROSITE" id="PS50110"/>
    </source>
</evidence>
<organism evidence="15 16">
    <name type="scientific">Desulforhopalus singaporensis</name>
    <dbReference type="NCBI Taxonomy" id="91360"/>
    <lineage>
        <taxon>Bacteria</taxon>
        <taxon>Pseudomonadati</taxon>
        <taxon>Thermodesulfobacteriota</taxon>
        <taxon>Desulfobulbia</taxon>
        <taxon>Desulfobulbales</taxon>
        <taxon>Desulfocapsaceae</taxon>
        <taxon>Desulforhopalus</taxon>
    </lineage>
</organism>
<dbReference type="SUPFAM" id="SSF55874">
    <property type="entry name" value="ATPase domain of HSP90 chaperone/DNA topoisomerase II/histidine kinase"/>
    <property type="match status" value="1"/>
</dbReference>
<dbReference type="GO" id="GO:0005524">
    <property type="term" value="F:ATP binding"/>
    <property type="evidence" value="ECO:0007669"/>
    <property type="project" value="UniProtKB-KW"/>
</dbReference>
<dbReference type="InterPro" id="IPR001610">
    <property type="entry name" value="PAC"/>
</dbReference>
<evidence type="ECO:0000256" key="6">
    <source>
        <dbReference type="ARBA" id="ARBA00022777"/>
    </source>
</evidence>
<keyword evidence="10" id="KW-0472">Membrane</keyword>
<dbReference type="Pfam" id="PF00512">
    <property type="entry name" value="HisKA"/>
    <property type="match status" value="1"/>
</dbReference>
<dbReference type="AlphaFoldDB" id="A0A1H0TGB2"/>
<feature type="transmembrane region" description="Helical" evidence="10">
    <location>
        <begin position="134"/>
        <end position="156"/>
    </location>
</feature>
<dbReference type="InterPro" id="IPR036890">
    <property type="entry name" value="HATPase_C_sf"/>
</dbReference>
<dbReference type="CDD" id="cd00130">
    <property type="entry name" value="PAS"/>
    <property type="match status" value="1"/>
</dbReference>
<evidence type="ECO:0000256" key="8">
    <source>
        <dbReference type="ARBA" id="ARBA00023012"/>
    </source>
</evidence>
<keyword evidence="10" id="KW-1133">Transmembrane helix</keyword>
<dbReference type="GO" id="GO:0000155">
    <property type="term" value="F:phosphorelay sensor kinase activity"/>
    <property type="evidence" value="ECO:0007669"/>
    <property type="project" value="InterPro"/>
</dbReference>
<dbReference type="InterPro" id="IPR035965">
    <property type="entry name" value="PAS-like_dom_sf"/>
</dbReference>
<feature type="modified residue" description="4-aspartylphosphate" evidence="9">
    <location>
        <position position="618"/>
    </location>
</feature>
<evidence type="ECO:0000259" key="11">
    <source>
        <dbReference type="PROSITE" id="PS50109"/>
    </source>
</evidence>
<dbReference type="InterPro" id="IPR005467">
    <property type="entry name" value="His_kinase_dom"/>
</dbReference>
<evidence type="ECO:0000256" key="9">
    <source>
        <dbReference type="PROSITE-ProRule" id="PRU00169"/>
    </source>
</evidence>
<dbReference type="STRING" id="91360.SAMN05660330_03077"/>
<dbReference type="EC" id="2.7.13.3" evidence="2"/>
<sequence length="686" mass="77081">MAFFIKSRHTVYLLSVFFAAYSIIALTYINRNNSDLKNEFAHHAVVISDDIWALNKEGANAYLQLVAYKDHFSSIRVSIPGDPSYLNVDSPPLSGLFGLLEKLNLIWKRQLSSAIEYKGQLIGHLFGTKYVRTFFPLVNILIFMLFGLLLVVFVISQAAGNKMLKKQVEERSLHLRRTRKRFQDLINMLPEMVLETDTDGFIIYGNDTARTNLKLTPGEFFDFLDFIDAKNRAQVQQEFQKSLEGSNSHLLECNMVVKNGKMIPVLLRISPVHRDDEVSGTLMIAIDITRHREMEKQLQQDQKMKTIGIMAGGVAHDLNNILSGIISYPEFLLLDLEKNSEMRKPLEAIRQAGLDAARVVSDLLTVARGTAVDTETTNLNDLIVHYLDSPDFKQLTQQYPHITVTTFLAEKLPSVDCSPIHIRKCLMNLIRNGFEAISSEGTIEIRTAQSPALPDSCVSATTTSCILSQSPPHDDYVRISICDTGIGIDPQEIEQIFEPFYSKKVMGRSGSGLGLTVVRNTVCEHGGSINVRSGNDKTCFDIYFPGIESMVPSRTEQKNWREFLGHGQTVLVIDDEYRQRIIAQKLLETLNYKVVTVSSGENAVEYLKNNPTELLLLDMIMSPGLNGRRTYEQILKHHPDQRAVIVSGYAEDDDVEATLKMGASSFVAKPYTLERLGSAIYNTINP</sequence>
<dbReference type="Pfam" id="PF00072">
    <property type="entry name" value="Response_reg"/>
    <property type="match status" value="1"/>
</dbReference>
<dbReference type="OrthoDB" id="45683at2"/>
<dbReference type="Gene3D" id="1.10.287.130">
    <property type="match status" value="1"/>
</dbReference>
<keyword evidence="5" id="KW-0547">Nucleotide-binding</keyword>
<dbReference type="PROSITE" id="PS50113">
    <property type="entry name" value="PAC"/>
    <property type="match status" value="1"/>
</dbReference>
<dbReference type="InterPro" id="IPR003661">
    <property type="entry name" value="HisK_dim/P_dom"/>
</dbReference>
<dbReference type="SUPFAM" id="SSF47384">
    <property type="entry name" value="Homodimeric domain of signal transducing histidine kinase"/>
    <property type="match status" value="1"/>
</dbReference>
<dbReference type="Pfam" id="PF02518">
    <property type="entry name" value="HATPase_c"/>
    <property type="match status" value="1"/>
</dbReference>
<dbReference type="SMART" id="SM00448">
    <property type="entry name" value="REC"/>
    <property type="match status" value="1"/>
</dbReference>
<feature type="domain" description="Histidine kinase" evidence="11">
    <location>
        <begin position="313"/>
        <end position="548"/>
    </location>
</feature>
<keyword evidence="10" id="KW-0812">Transmembrane</keyword>
<dbReference type="PROSITE" id="PS50110">
    <property type="entry name" value="RESPONSE_REGULATORY"/>
    <property type="match status" value="1"/>
</dbReference>
<evidence type="ECO:0000256" key="1">
    <source>
        <dbReference type="ARBA" id="ARBA00000085"/>
    </source>
</evidence>
<evidence type="ECO:0000313" key="15">
    <source>
        <dbReference type="EMBL" id="SDP53014.1"/>
    </source>
</evidence>